<dbReference type="Proteomes" id="UP000323521">
    <property type="component" value="Chromosome"/>
</dbReference>
<evidence type="ECO:0000256" key="2">
    <source>
        <dbReference type="ARBA" id="ARBA00035108"/>
    </source>
</evidence>
<reference evidence="4 5" key="1">
    <citation type="submission" date="2016-10" db="EMBL/GenBank/DDBJ databases">
        <title>Complete Genome Sequence of Peptococcaceae strain DCMF.</title>
        <authorList>
            <person name="Edwards R.J."/>
            <person name="Holland S.I."/>
            <person name="Deshpande N.P."/>
            <person name="Wong Y.K."/>
            <person name="Ertan H."/>
            <person name="Manefield M."/>
            <person name="Russell T.L."/>
            <person name="Lee M.J."/>
        </authorList>
    </citation>
    <scope>NUCLEOTIDE SEQUENCE [LARGE SCALE GENOMIC DNA]</scope>
    <source>
        <strain evidence="4 5">DCMF</strain>
    </source>
</reference>
<accession>A0A3G1L1Q7</accession>
<dbReference type="Pfam" id="PF05121">
    <property type="entry name" value="GvpK"/>
    <property type="match status" value="1"/>
</dbReference>
<name>A0A3G1L1Q7_FORW1</name>
<evidence type="ECO:0000313" key="5">
    <source>
        <dbReference type="Proteomes" id="UP000323521"/>
    </source>
</evidence>
<dbReference type="GO" id="GO:0031411">
    <property type="term" value="C:gas vesicle"/>
    <property type="evidence" value="ECO:0007669"/>
    <property type="project" value="UniProtKB-SubCell"/>
</dbReference>
<dbReference type="GO" id="GO:0031412">
    <property type="term" value="P:gas vesicle organization"/>
    <property type="evidence" value="ECO:0007669"/>
    <property type="project" value="InterPro"/>
</dbReference>
<comment type="subcellular location">
    <subcellularLocation>
        <location evidence="2">Gas vesicle</location>
    </subcellularLocation>
</comment>
<evidence type="ECO:0000256" key="3">
    <source>
        <dbReference type="ARBA" id="ARBA00035659"/>
    </source>
</evidence>
<protein>
    <submittedName>
        <fullName evidence="4">Gas vesicle protein K</fullName>
    </submittedName>
</protein>
<dbReference type="PANTHER" id="PTHR40137">
    <property type="entry name" value="PROTEIN GVPK 1"/>
    <property type="match status" value="1"/>
</dbReference>
<keyword evidence="1" id="KW-0304">Gas vesicle</keyword>
<evidence type="ECO:0000256" key="1">
    <source>
        <dbReference type="ARBA" id="ARBA00022987"/>
    </source>
</evidence>
<sequence>MLDIDEDNLKHGLLGLVIAVVEIIQEALKREAFRRMEDGTLSEEEIERLGSAILELDRAIEDIKCEQGVSESVKSVRDGLDQIVDEVVDRIMNPRRWAEEEAQRR</sequence>
<gene>
    <name evidence="4" type="ORF">DCMF_18265</name>
</gene>
<dbReference type="KEGG" id="fwa:DCMF_18265"/>
<dbReference type="AlphaFoldDB" id="A0A3G1L1Q7"/>
<dbReference type="OrthoDB" id="1448580at2"/>
<dbReference type="InterPro" id="IPR007805">
    <property type="entry name" value="GvpK"/>
</dbReference>
<organism evidence="4 5">
    <name type="scientific">Formimonas warabiya</name>
    <dbReference type="NCBI Taxonomy" id="1761012"/>
    <lineage>
        <taxon>Bacteria</taxon>
        <taxon>Bacillati</taxon>
        <taxon>Bacillota</taxon>
        <taxon>Clostridia</taxon>
        <taxon>Eubacteriales</taxon>
        <taxon>Peptococcaceae</taxon>
        <taxon>Candidatus Formimonas</taxon>
    </lineage>
</organism>
<keyword evidence="5" id="KW-1185">Reference proteome</keyword>
<comment type="similarity">
    <text evidence="3">Belongs to the gas vesicle GvpK family.</text>
</comment>
<evidence type="ECO:0000313" key="4">
    <source>
        <dbReference type="EMBL" id="ATW28726.1"/>
    </source>
</evidence>
<dbReference type="PANTHER" id="PTHR40137:SF2">
    <property type="entry name" value="PROTEIN GVPK 1"/>
    <property type="match status" value="1"/>
</dbReference>
<proteinExistence type="inferred from homology"/>
<dbReference type="RefSeq" id="WP_148135748.1">
    <property type="nucleotide sequence ID" value="NZ_CP017634.1"/>
</dbReference>
<dbReference type="EMBL" id="CP017634">
    <property type="protein sequence ID" value="ATW28726.1"/>
    <property type="molecule type" value="Genomic_DNA"/>
</dbReference>